<name>H5SEP4_9BACT</name>
<dbReference type="CDD" id="cd03230">
    <property type="entry name" value="ABC_DR_subfamily_A"/>
    <property type="match status" value="1"/>
</dbReference>
<dbReference type="GO" id="GO:0005524">
    <property type="term" value="F:ATP binding"/>
    <property type="evidence" value="ECO:0007669"/>
    <property type="project" value="UniProtKB-KW"/>
</dbReference>
<dbReference type="InterPro" id="IPR017871">
    <property type="entry name" value="ABC_transporter-like_CS"/>
</dbReference>
<proteinExistence type="inferred from homology"/>
<keyword evidence="3" id="KW-0536">Nodulation</keyword>
<dbReference type="InterPro" id="IPR027417">
    <property type="entry name" value="P-loop_NTPase"/>
</dbReference>
<keyword evidence="2" id="KW-0813">Transport</keyword>
<evidence type="ECO:0000256" key="4">
    <source>
        <dbReference type="ARBA" id="ARBA00022741"/>
    </source>
</evidence>
<evidence type="ECO:0000256" key="3">
    <source>
        <dbReference type="ARBA" id="ARBA00022458"/>
    </source>
</evidence>
<evidence type="ECO:0000256" key="2">
    <source>
        <dbReference type="ARBA" id="ARBA00022448"/>
    </source>
</evidence>
<dbReference type="PROSITE" id="PS00211">
    <property type="entry name" value="ABC_TRANSPORTER_1"/>
    <property type="match status" value="1"/>
</dbReference>
<dbReference type="GO" id="GO:0016887">
    <property type="term" value="F:ATP hydrolysis activity"/>
    <property type="evidence" value="ECO:0007669"/>
    <property type="project" value="InterPro"/>
</dbReference>
<evidence type="ECO:0000259" key="6">
    <source>
        <dbReference type="PROSITE" id="PS50893"/>
    </source>
</evidence>
<accession>H5SEP4</accession>
<dbReference type="Gene3D" id="3.40.50.300">
    <property type="entry name" value="P-loop containing nucleotide triphosphate hydrolases"/>
    <property type="match status" value="1"/>
</dbReference>
<dbReference type="PROSITE" id="PS50893">
    <property type="entry name" value="ABC_TRANSPORTER_2"/>
    <property type="match status" value="1"/>
</dbReference>
<organism evidence="7">
    <name type="scientific">uncultured Acidobacteriota bacterium</name>
    <dbReference type="NCBI Taxonomy" id="171953"/>
    <lineage>
        <taxon>Bacteria</taxon>
        <taxon>Pseudomonadati</taxon>
        <taxon>Acidobacteriota</taxon>
        <taxon>environmental samples</taxon>
    </lineage>
</organism>
<dbReference type="InterPro" id="IPR003439">
    <property type="entry name" value="ABC_transporter-like_ATP-bd"/>
</dbReference>
<dbReference type="EMBL" id="AP011695">
    <property type="protein sequence ID" value="BAL54630.1"/>
    <property type="molecule type" value="Genomic_DNA"/>
</dbReference>
<dbReference type="InterPro" id="IPR050763">
    <property type="entry name" value="ABC_transporter_ATP-binding"/>
</dbReference>
<dbReference type="InterPro" id="IPR003593">
    <property type="entry name" value="AAA+_ATPase"/>
</dbReference>
<evidence type="ECO:0000256" key="1">
    <source>
        <dbReference type="ARBA" id="ARBA00005417"/>
    </source>
</evidence>
<dbReference type="SMART" id="SM00382">
    <property type="entry name" value="AAA"/>
    <property type="match status" value="1"/>
</dbReference>
<dbReference type="SUPFAM" id="SSF52540">
    <property type="entry name" value="P-loop containing nucleoside triphosphate hydrolases"/>
    <property type="match status" value="1"/>
</dbReference>
<feature type="domain" description="ABC transporter" evidence="6">
    <location>
        <begin position="8"/>
        <end position="238"/>
    </location>
</feature>
<dbReference type="Pfam" id="PF00005">
    <property type="entry name" value="ABC_tran"/>
    <property type="match status" value="1"/>
</dbReference>
<evidence type="ECO:0000256" key="5">
    <source>
        <dbReference type="ARBA" id="ARBA00022840"/>
    </source>
</evidence>
<sequence length="263" mass="29359">MEMVETVIQVDNLTKRYDGVLAVDRISFTIAQGEIVGYLGPNGAGKSTTVKMLTGVLRPTEGSILIDGLDLLKAPIEVKRRIGYVPETGGVYESLTAYEYLQLVGRLYHLPEELLEHRIEEFLRMFGLDGVMHERLSSYSKGMKQKVLISAALLHNPKVLFLDEPLTGLDAHSALLLKELIRRLAAEGKTIFYCSHILDVVERTCTRVIILHKGRIVADGSVEQLKELTRQGTLEDIFKQLTYSANIEELAQAFARSIVEMSA</sequence>
<dbReference type="AlphaFoldDB" id="H5SEP4"/>
<gene>
    <name evidence="7" type="ORF">HGMM_F17D01C17</name>
</gene>
<keyword evidence="4" id="KW-0547">Nucleotide-binding</keyword>
<protein>
    <submittedName>
        <fullName evidence="7">ABC transporter related protein</fullName>
    </submittedName>
</protein>
<reference evidence="7" key="1">
    <citation type="journal article" date="2005" name="Environ. Microbiol.">
        <title>Genetic and functional properties of uncultivated thermophilic crenarchaeotes from a subsurface gold mine as revealed by analysis of genome fragments.</title>
        <authorList>
            <person name="Nunoura T."/>
            <person name="Hirayama H."/>
            <person name="Takami H."/>
            <person name="Oida H."/>
            <person name="Nishi S."/>
            <person name="Shimamura S."/>
            <person name="Suzuki Y."/>
            <person name="Inagaki F."/>
            <person name="Takai K."/>
            <person name="Nealson K.H."/>
            <person name="Horikoshi K."/>
        </authorList>
    </citation>
    <scope>NUCLEOTIDE SEQUENCE</scope>
</reference>
<dbReference type="PANTHER" id="PTHR42711">
    <property type="entry name" value="ABC TRANSPORTER ATP-BINDING PROTEIN"/>
    <property type="match status" value="1"/>
</dbReference>
<evidence type="ECO:0000313" key="7">
    <source>
        <dbReference type="EMBL" id="BAL54630.1"/>
    </source>
</evidence>
<keyword evidence="5" id="KW-0067">ATP-binding</keyword>
<dbReference type="PANTHER" id="PTHR42711:SF5">
    <property type="entry name" value="ABC TRANSPORTER ATP-BINDING PROTEIN NATA"/>
    <property type="match status" value="1"/>
</dbReference>
<comment type="similarity">
    <text evidence="1">Belongs to the ABC transporter superfamily.</text>
</comment>
<reference evidence="7" key="2">
    <citation type="journal article" date="2012" name="PLoS ONE">
        <title>A Deeply Branching Thermophilic Bacterium with an Ancient Acetyl-CoA Pathway Dominates a Subsurface Ecosystem.</title>
        <authorList>
            <person name="Takami H."/>
            <person name="Noguchi H."/>
            <person name="Takaki Y."/>
            <person name="Uchiyama I."/>
            <person name="Toyoda A."/>
            <person name="Nishi S."/>
            <person name="Chee G.-J."/>
            <person name="Arai W."/>
            <person name="Nunoura T."/>
            <person name="Itoh T."/>
            <person name="Hattori M."/>
            <person name="Takai K."/>
        </authorList>
    </citation>
    <scope>NUCLEOTIDE SEQUENCE</scope>
</reference>